<dbReference type="Proteomes" id="UP000054937">
    <property type="component" value="Unassembled WGS sequence"/>
</dbReference>
<feature type="compositionally biased region" description="Acidic residues" evidence="1">
    <location>
        <begin position="339"/>
        <end position="356"/>
    </location>
</feature>
<name>A0A0V0QUT3_PSEPJ</name>
<comment type="caution">
    <text evidence="2">The sequence shown here is derived from an EMBL/GenBank/DDBJ whole genome shotgun (WGS) entry which is preliminary data.</text>
</comment>
<proteinExistence type="predicted"/>
<sequence>MSNITNILGGKYLQLTDNSKSTCLLQNSQENEFTSLKLFNYSYKLNYNDLYHSTILIDFGLDWISEYKDNLGQKLDNSQNSQNNFNKVIKLNDNKFAVFFFSGFIDQNSSNSKEYLNLNDKQSLVQLIDILKNLKSQFNNKDAIIFVKGIENLELFFDKEDLALFFSELINLEYNDQIRQVIIKINDSLVSVDLLESLMILTNSIIQVQSDLLLKENPQKTAKFSIIQLTQKKQTGYSFQQLYKVNYDDLVNKGQLQIQKITNVNDLKQSYKEKMEQRDIHKELDFGFNVLNQANNNISKKDLNPHFERMKEEMNWNNFQEELYDEKKFKEKLKREKQEDDDEDIDDGMEVYDEIE</sequence>
<dbReference type="EMBL" id="LDAU01000104">
    <property type="protein sequence ID" value="KRX05802.1"/>
    <property type="molecule type" value="Genomic_DNA"/>
</dbReference>
<organism evidence="2 3">
    <name type="scientific">Pseudocohnilembus persalinus</name>
    <name type="common">Ciliate</name>
    <dbReference type="NCBI Taxonomy" id="266149"/>
    <lineage>
        <taxon>Eukaryota</taxon>
        <taxon>Sar</taxon>
        <taxon>Alveolata</taxon>
        <taxon>Ciliophora</taxon>
        <taxon>Intramacronucleata</taxon>
        <taxon>Oligohymenophorea</taxon>
        <taxon>Scuticociliatia</taxon>
        <taxon>Philasterida</taxon>
        <taxon>Pseudocohnilembidae</taxon>
        <taxon>Pseudocohnilembus</taxon>
    </lineage>
</organism>
<reference evidence="2 3" key="1">
    <citation type="journal article" date="2015" name="Sci. Rep.">
        <title>Genome of the facultative scuticociliatosis pathogen Pseudocohnilembus persalinus provides insight into its virulence through horizontal gene transfer.</title>
        <authorList>
            <person name="Xiong J."/>
            <person name="Wang G."/>
            <person name="Cheng J."/>
            <person name="Tian M."/>
            <person name="Pan X."/>
            <person name="Warren A."/>
            <person name="Jiang C."/>
            <person name="Yuan D."/>
            <person name="Miao W."/>
        </authorList>
    </citation>
    <scope>NUCLEOTIDE SEQUENCE [LARGE SCALE GENOMIC DNA]</scope>
    <source>
        <strain evidence="2">36N120E</strain>
    </source>
</reference>
<evidence type="ECO:0000256" key="1">
    <source>
        <dbReference type="SAM" id="MobiDB-lite"/>
    </source>
</evidence>
<dbReference type="InParanoid" id="A0A0V0QUT3"/>
<keyword evidence="3" id="KW-1185">Reference proteome</keyword>
<evidence type="ECO:0000313" key="2">
    <source>
        <dbReference type="EMBL" id="KRX05802.1"/>
    </source>
</evidence>
<protein>
    <submittedName>
        <fullName evidence="2">Uncharacterized protein</fullName>
    </submittedName>
</protein>
<gene>
    <name evidence="2" type="ORF">PPERSA_02334</name>
</gene>
<evidence type="ECO:0000313" key="3">
    <source>
        <dbReference type="Proteomes" id="UP000054937"/>
    </source>
</evidence>
<dbReference type="AlphaFoldDB" id="A0A0V0QUT3"/>
<accession>A0A0V0QUT3</accession>
<feature type="region of interest" description="Disordered" evidence="1">
    <location>
        <begin position="333"/>
        <end position="356"/>
    </location>
</feature>